<dbReference type="OrthoDB" id="17702at400634"/>
<dbReference type="Proteomes" id="UP000030437">
    <property type="component" value="Unassembled WGS sequence"/>
</dbReference>
<evidence type="ECO:0000313" key="2">
    <source>
        <dbReference type="Proteomes" id="UP000030437"/>
    </source>
</evidence>
<evidence type="ECO:0000313" key="1">
    <source>
        <dbReference type="EMBL" id="KGR87420.1"/>
    </source>
</evidence>
<reference evidence="1 2" key="1">
    <citation type="submission" date="2014-02" db="EMBL/GenBank/DDBJ databases">
        <title>Draft genome sequence of Lysinibacillus odysseyi NBRC 100172.</title>
        <authorList>
            <person name="Zhang F."/>
            <person name="Wang G."/>
            <person name="Zhang L."/>
        </authorList>
    </citation>
    <scope>NUCLEOTIDE SEQUENCE [LARGE SCALE GENOMIC DNA]</scope>
    <source>
        <strain evidence="1 2">NBRC 100172</strain>
    </source>
</reference>
<dbReference type="STRING" id="1220589.CD32_03750"/>
<proteinExistence type="predicted"/>
<comment type="caution">
    <text evidence="1">The sequence shown here is derived from an EMBL/GenBank/DDBJ whole genome shotgun (WGS) entry which is preliminary data.</text>
</comment>
<organism evidence="1 2">
    <name type="scientific">Lysinibacillus odysseyi 34hs-1 = NBRC 100172</name>
    <dbReference type="NCBI Taxonomy" id="1220589"/>
    <lineage>
        <taxon>Bacteria</taxon>
        <taxon>Bacillati</taxon>
        <taxon>Bacillota</taxon>
        <taxon>Bacilli</taxon>
        <taxon>Bacillales</taxon>
        <taxon>Bacillaceae</taxon>
        <taxon>Lysinibacillus</taxon>
    </lineage>
</organism>
<protein>
    <submittedName>
        <fullName evidence="1">Uncharacterized protein</fullName>
    </submittedName>
</protein>
<name>A0A0A3IVE6_9BACI</name>
<dbReference type="EMBL" id="JPVP01000047">
    <property type="protein sequence ID" value="KGR87420.1"/>
    <property type="molecule type" value="Genomic_DNA"/>
</dbReference>
<sequence>MAVEMWRLDDENWAFYCDMEHKAIHRSIRRSKGWEEMATYQKNDKLIAIQYRLPTSDYRKARRLVLRVHDSVESSA</sequence>
<accession>A0A0A3IVE6</accession>
<gene>
    <name evidence="1" type="ORF">CD32_03750</name>
</gene>
<keyword evidence="2" id="KW-1185">Reference proteome</keyword>
<dbReference type="eggNOG" id="ENOG5030C7W">
    <property type="taxonomic scope" value="Bacteria"/>
</dbReference>
<dbReference type="RefSeq" id="WP_036151374.1">
    <property type="nucleotide sequence ID" value="NZ_AVCX01000016.1"/>
</dbReference>
<dbReference type="AlphaFoldDB" id="A0A0A3IVE6"/>